<dbReference type="PANTHER" id="PTHR32009:SF39">
    <property type="entry name" value="TIR DOMAIN-CONTAINING PROTEIN"/>
    <property type="match status" value="1"/>
</dbReference>
<dbReference type="InterPro" id="IPR000157">
    <property type="entry name" value="TIR_dom"/>
</dbReference>
<dbReference type="GO" id="GO:0007165">
    <property type="term" value="P:signal transduction"/>
    <property type="evidence" value="ECO:0007669"/>
    <property type="project" value="InterPro"/>
</dbReference>
<dbReference type="EC" id="3.2.2.6" evidence="1"/>
<dbReference type="PANTHER" id="PTHR32009">
    <property type="entry name" value="TMV RESISTANCE PROTEIN N-LIKE"/>
    <property type="match status" value="1"/>
</dbReference>
<evidence type="ECO:0000313" key="6">
    <source>
        <dbReference type="EMBL" id="MCI11626.1"/>
    </source>
</evidence>
<comment type="catalytic activity">
    <reaction evidence="4">
        <text>NAD(+) + H2O = ADP-D-ribose + nicotinamide + H(+)</text>
        <dbReference type="Rhea" id="RHEA:16301"/>
        <dbReference type="ChEBI" id="CHEBI:15377"/>
        <dbReference type="ChEBI" id="CHEBI:15378"/>
        <dbReference type="ChEBI" id="CHEBI:17154"/>
        <dbReference type="ChEBI" id="CHEBI:57540"/>
        <dbReference type="ChEBI" id="CHEBI:57967"/>
        <dbReference type="EC" id="3.2.2.6"/>
    </reaction>
    <physiologicalReaction direction="left-to-right" evidence="4">
        <dbReference type="Rhea" id="RHEA:16302"/>
    </physiologicalReaction>
</comment>
<evidence type="ECO:0000256" key="3">
    <source>
        <dbReference type="ARBA" id="ARBA00023027"/>
    </source>
</evidence>
<keyword evidence="2" id="KW-0378">Hydrolase</keyword>
<evidence type="ECO:0000256" key="4">
    <source>
        <dbReference type="ARBA" id="ARBA00047304"/>
    </source>
</evidence>
<feature type="non-terminal residue" evidence="6">
    <location>
        <position position="146"/>
    </location>
</feature>
<protein>
    <recommendedName>
        <fullName evidence="1">ADP-ribosyl cyclase/cyclic ADP-ribose hydrolase</fullName>
        <ecNumber evidence="1">3.2.2.6</ecNumber>
    </recommendedName>
</protein>
<dbReference type="EMBL" id="LXQA010080907">
    <property type="protein sequence ID" value="MCI11626.1"/>
    <property type="molecule type" value="Genomic_DNA"/>
</dbReference>
<evidence type="ECO:0000259" key="5">
    <source>
        <dbReference type="PROSITE" id="PS50104"/>
    </source>
</evidence>
<dbReference type="Proteomes" id="UP000265520">
    <property type="component" value="Unassembled WGS sequence"/>
</dbReference>
<keyword evidence="7" id="KW-1185">Reference proteome</keyword>
<proteinExistence type="predicted"/>
<organism evidence="6 7">
    <name type="scientific">Trifolium medium</name>
    <dbReference type="NCBI Taxonomy" id="97028"/>
    <lineage>
        <taxon>Eukaryota</taxon>
        <taxon>Viridiplantae</taxon>
        <taxon>Streptophyta</taxon>
        <taxon>Embryophyta</taxon>
        <taxon>Tracheophyta</taxon>
        <taxon>Spermatophyta</taxon>
        <taxon>Magnoliopsida</taxon>
        <taxon>eudicotyledons</taxon>
        <taxon>Gunneridae</taxon>
        <taxon>Pentapetalae</taxon>
        <taxon>rosids</taxon>
        <taxon>fabids</taxon>
        <taxon>Fabales</taxon>
        <taxon>Fabaceae</taxon>
        <taxon>Papilionoideae</taxon>
        <taxon>50 kb inversion clade</taxon>
        <taxon>NPAAA clade</taxon>
        <taxon>Hologalegina</taxon>
        <taxon>IRL clade</taxon>
        <taxon>Trifolieae</taxon>
        <taxon>Trifolium</taxon>
    </lineage>
</organism>
<accession>A0A392PK06</accession>
<dbReference type="PROSITE" id="PS50104">
    <property type="entry name" value="TIR"/>
    <property type="match status" value="1"/>
</dbReference>
<dbReference type="SUPFAM" id="SSF52200">
    <property type="entry name" value="Toll/Interleukin receptor TIR domain"/>
    <property type="match status" value="1"/>
</dbReference>
<reference evidence="6 7" key="1">
    <citation type="journal article" date="2018" name="Front. Plant Sci.">
        <title>Red Clover (Trifolium pratense) and Zigzag Clover (T. medium) - A Picture of Genomic Similarities and Differences.</title>
        <authorList>
            <person name="Dluhosova J."/>
            <person name="Istvanek J."/>
            <person name="Nedelnik J."/>
            <person name="Repkova J."/>
        </authorList>
    </citation>
    <scope>NUCLEOTIDE SEQUENCE [LARGE SCALE GENOMIC DNA]</scope>
    <source>
        <strain evidence="7">cv. 10/8</strain>
        <tissue evidence="6">Leaf</tissue>
    </source>
</reference>
<dbReference type="Gene3D" id="3.40.50.10140">
    <property type="entry name" value="Toll/interleukin-1 receptor homology (TIR) domain"/>
    <property type="match status" value="1"/>
</dbReference>
<feature type="domain" description="TIR" evidence="5">
    <location>
        <begin position="44"/>
        <end position="146"/>
    </location>
</feature>
<sequence length="146" mass="16340">MEKSKYSDAISKYIQSLELPNVSLDHGGGVATASTSSVDRIRSKGYDVFISFRGSDTRNTFVDHLYSHLIRKGISTFKDDKELQKGESISPQLLQAIQHSRVSIVVFSKDYASSTWCLDEMAAIADCRAELKQIVFPVFYDVDPSH</sequence>
<dbReference type="AlphaFoldDB" id="A0A392PK06"/>
<evidence type="ECO:0000256" key="1">
    <source>
        <dbReference type="ARBA" id="ARBA00011982"/>
    </source>
</evidence>
<evidence type="ECO:0000256" key="2">
    <source>
        <dbReference type="ARBA" id="ARBA00022801"/>
    </source>
</evidence>
<evidence type="ECO:0000313" key="7">
    <source>
        <dbReference type="Proteomes" id="UP000265520"/>
    </source>
</evidence>
<dbReference type="Pfam" id="PF01582">
    <property type="entry name" value="TIR"/>
    <property type="match status" value="1"/>
</dbReference>
<name>A0A392PK06_9FABA</name>
<dbReference type="InterPro" id="IPR035897">
    <property type="entry name" value="Toll_tir_struct_dom_sf"/>
</dbReference>
<keyword evidence="3" id="KW-0520">NAD</keyword>
<dbReference type="SMART" id="SM00255">
    <property type="entry name" value="TIR"/>
    <property type="match status" value="1"/>
</dbReference>
<comment type="caution">
    <text evidence="6">The sequence shown here is derived from an EMBL/GenBank/DDBJ whole genome shotgun (WGS) entry which is preliminary data.</text>
</comment>
<dbReference type="GO" id="GO:0061809">
    <property type="term" value="F:NAD+ nucleosidase activity, cyclic ADP-ribose generating"/>
    <property type="evidence" value="ECO:0007669"/>
    <property type="project" value="UniProtKB-EC"/>
</dbReference>